<gene>
    <name evidence="2" type="ORF">CPT_Moonbeam196</name>
</gene>
<evidence type="ECO:0000313" key="3">
    <source>
        <dbReference type="Proteomes" id="UP000030207"/>
    </source>
</evidence>
<dbReference type="KEGG" id="vg:24608171"/>
<protein>
    <submittedName>
        <fullName evidence="2">Uncharacterized protein</fullName>
    </submittedName>
</protein>
<name>A0A0A0RPP8_9CAUD</name>
<evidence type="ECO:0000256" key="1">
    <source>
        <dbReference type="SAM" id="MobiDB-lite"/>
    </source>
</evidence>
<dbReference type="RefSeq" id="YP_009151759.1">
    <property type="nucleotide sequence ID" value="NC_027374.1"/>
</dbReference>
<sequence>MKLYVLSEREIIDCEGEYSFVVGVFGSFKKAQDYAASQGYTEYIEEGYYGDDSEFIPTKDKRYTRDYDGKSYVLDVAKLDRPLYDDGIIDMKEYEPKEVTSYLNGEKIAKAKTIPGDTTRFNPVGTVTSGLDSSKENKSAKPKSNINFPKDQEEK</sequence>
<proteinExistence type="predicted"/>
<dbReference type="EMBL" id="KM236246">
    <property type="protein sequence ID" value="AIW03594.1"/>
    <property type="molecule type" value="Genomic_DNA"/>
</dbReference>
<accession>A0A0A0RPP8</accession>
<feature type="compositionally biased region" description="Polar residues" evidence="1">
    <location>
        <begin position="119"/>
        <end position="132"/>
    </location>
</feature>
<dbReference type="Proteomes" id="UP000030207">
    <property type="component" value="Segment"/>
</dbReference>
<reference evidence="2 3" key="1">
    <citation type="submission" date="2014-07" db="EMBL/GenBank/DDBJ databases">
        <title>Complete Genome of Bacillus megaterium Myophage Moonbeam.</title>
        <authorList>
            <person name="Cadungog J.N."/>
            <person name="Khatemi B.E."/>
            <person name="Hernandez A.C."/>
            <person name="Everett G.F.K."/>
        </authorList>
    </citation>
    <scope>NUCLEOTIDE SEQUENCE [LARGE SCALE GENOMIC DNA]</scope>
</reference>
<evidence type="ECO:0000313" key="2">
    <source>
        <dbReference type="EMBL" id="AIW03594.1"/>
    </source>
</evidence>
<keyword evidence="3" id="KW-1185">Reference proteome</keyword>
<feature type="region of interest" description="Disordered" evidence="1">
    <location>
        <begin position="119"/>
        <end position="155"/>
    </location>
</feature>
<organism evidence="2 3">
    <name type="scientific">Bacillus phage Moonbeam</name>
    <dbReference type="NCBI Taxonomy" id="1540091"/>
    <lineage>
        <taxon>Viruses</taxon>
        <taxon>Duplodnaviria</taxon>
        <taxon>Heunggongvirae</taxon>
        <taxon>Uroviricota</taxon>
        <taxon>Caudoviricetes</taxon>
        <taxon>Herelleviridae</taxon>
        <taxon>Bastillevirinae</taxon>
        <taxon>Moonbeamvirus</taxon>
        <taxon>Moonbeamvirus moonbeam</taxon>
    </lineage>
</organism>
<dbReference type="GeneID" id="24608171"/>